<dbReference type="InterPro" id="IPR001387">
    <property type="entry name" value="Cro/C1-type_HTH"/>
</dbReference>
<dbReference type="SUPFAM" id="SSF47413">
    <property type="entry name" value="lambda repressor-like DNA-binding domains"/>
    <property type="match status" value="1"/>
</dbReference>
<dbReference type="CDD" id="cd00093">
    <property type="entry name" value="HTH_XRE"/>
    <property type="match status" value="1"/>
</dbReference>
<evidence type="ECO:0000313" key="2">
    <source>
        <dbReference type="EMBL" id="QBR46759.1"/>
    </source>
</evidence>
<dbReference type="Pfam" id="PF01381">
    <property type="entry name" value="HTH_3"/>
    <property type="match status" value="1"/>
</dbReference>
<dbReference type="RefSeq" id="WP_013102845.1">
    <property type="nucleotide sequence ID" value="NZ_CP037939.1"/>
</dbReference>
<evidence type="ECO:0000259" key="1">
    <source>
        <dbReference type="PROSITE" id="PS50943"/>
    </source>
</evidence>
<dbReference type="Proteomes" id="UP000295756">
    <property type="component" value="Chromosome"/>
</dbReference>
<sequence>MDYKKTLSKLNELKQVMFNNTDNTVAYHKAGQEYDNILFKNMSFREYTFLVQNMTHKPTTEDDAKLVAASSDNKNLSEVVELTDQAQLAYAIKWYRQARKMTQGEVARITGISQSQIAKAESAKTDIPYSGASKILKAVGKPIRFA</sequence>
<dbReference type="EMBL" id="CP037939">
    <property type="protein sequence ID" value="QBR46759.1"/>
    <property type="molecule type" value="Genomic_DNA"/>
</dbReference>
<reference evidence="2 3" key="1">
    <citation type="submission" date="2019-03" db="EMBL/GenBank/DDBJ databases">
        <title>Complete Genome Sequence of Leuconostoc kimchii strain NKJ218 Isolated from Homemade Kimchi.</title>
        <authorList>
            <person name="Jung J.Y."/>
            <person name="Jin H.M."/>
            <person name="Jung J.-W."/>
            <person name="Lee S.-Y."/>
            <person name="Ryu B.-G."/>
            <person name="Han S.-S."/>
            <person name="Kang H.K."/>
            <person name="Choi H.W."/>
            <person name="Chung E.J."/>
            <person name="Choi K.-M."/>
        </authorList>
    </citation>
    <scope>NUCLEOTIDE SEQUENCE [LARGE SCALE GENOMIC DNA]</scope>
    <source>
        <strain evidence="2 3">NKJ218</strain>
    </source>
</reference>
<accession>A0ABX5SHC5</accession>
<feature type="domain" description="HTH cro/C1-type" evidence="1">
    <location>
        <begin position="92"/>
        <end position="146"/>
    </location>
</feature>
<organism evidence="2 3">
    <name type="scientific">Leuconostoc kimchii</name>
    <dbReference type="NCBI Taxonomy" id="136609"/>
    <lineage>
        <taxon>Bacteria</taxon>
        <taxon>Bacillati</taxon>
        <taxon>Bacillota</taxon>
        <taxon>Bacilli</taxon>
        <taxon>Lactobacillales</taxon>
        <taxon>Lactobacillaceae</taxon>
        <taxon>Leuconostoc</taxon>
    </lineage>
</organism>
<keyword evidence="3" id="KW-1185">Reference proteome</keyword>
<proteinExistence type="predicted"/>
<evidence type="ECO:0000313" key="3">
    <source>
        <dbReference type="Proteomes" id="UP000295756"/>
    </source>
</evidence>
<dbReference type="Gene3D" id="1.10.260.40">
    <property type="entry name" value="lambda repressor-like DNA-binding domains"/>
    <property type="match status" value="1"/>
</dbReference>
<dbReference type="SMART" id="SM00530">
    <property type="entry name" value="HTH_XRE"/>
    <property type="match status" value="1"/>
</dbReference>
<dbReference type="InterPro" id="IPR010982">
    <property type="entry name" value="Lambda_DNA-bd_dom_sf"/>
</dbReference>
<gene>
    <name evidence="2" type="ORF">EW139_00920</name>
</gene>
<dbReference type="PROSITE" id="PS50943">
    <property type="entry name" value="HTH_CROC1"/>
    <property type="match status" value="1"/>
</dbReference>
<protein>
    <submittedName>
        <fullName evidence="2">XRE family transcriptional regulator</fullName>
    </submittedName>
</protein>
<name>A0ABX5SHC5_9LACO</name>